<comment type="caution">
    <text evidence="1">The sequence shown here is derived from an EMBL/GenBank/DDBJ whole genome shotgun (WGS) entry which is preliminary data.</text>
</comment>
<accession>A0A369J327</accession>
<evidence type="ECO:0000313" key="2">
    <source>
        <dbReference type="Proteomes" id="UP000076154"/>
    </source>
</evidence>
<name>A0A369J327_HYPMA</name>
<reference evidence="1" key="1">
    <citation type="submission" date="2018-04" db="EMBL/GenBank/DDBJ databases">
        <title>Whole genome sequencing of Hypsizygus marmoreus.</title>
        <authorList>
            <person name="Choi I.-G."/>
            <person name="Min B."/>
            <person name="Kim J.-G."/>
            <person name="Kim S."/>
            <person name="Oh Y.-L."/>
            <person name="Kong W.-S."/>
            <person name="Park H."/>
            <person name="Jeong J."/>
            <person name="Song E.-S."/>
        </authorList>
    </citation>
    <scope>NUCLEOTIDE SEQUENCE [LARGE SCALE GENOMIC DNA]</scope>
    <source>
        <strain evidence="1">51987-8</strain>
    </source>
</reference>
<dbReference type="EMBL" id="LUEZ02000124">
    <property type="protein sequence ID" value="RDB16431.1"/>
    <property type="molecule type" value="Genomic_DNA"/>
</dbReference>
<dbReference type="Proteomes" id="UP000076154">
    <property type="component" value="Unassembled WGS sequence"/>
</dbReference>
<sequence>MGSSKFLIRPLPLLKDESRLPLAVYSSLCTFHGDETDHVGHFLLSFSHAKYFVLVLMTSGYIEVNSDVWISATCPGEITRQIHTHSMNPLTSNSQSGTSRTSDLFGNSIFRRPPNAITMPVKSSPSIPPGPNHSSLHAGCMPHLRAFRKFDFLSVRRTLVRGVVELSRRYCSTRFTSVTTEYIHLLLTSRETFPLLTTVFREIQVLKLAGPEVSKRRNLEYWTRG</sequence>
<organism evidence="1 2">
    <name type="scientific">Hypsizygus marmoreus</name>
    <name type="common">White beech mushroom</name>
    <name type="synonym">Agaricus marmoreus</name>
    <dbReference type="NCBI Taxonomy" id="39966"/>
    <lineage>
        <taxon>Eukaryota</taxon>
        <taxon>Fungi</taxon>
        <taxon>Dikarya</taxon>
        <taxon>Basidiomycota</taxon>
        <taxon>Agaricomycotina</taxon>
        <taxon>Agaricomycetes</taxon>
        <taxon>Agaricomycetidae</taxon>
        <taxon>Agaricales</taxon>
        <taxon>Tricholomatineae</taxon>
        <taxon>Lyophyllaceae</taxon>
        <taxon>Hypsizygus</taxon>
    </lineage>
</organism>
<proteinExistence type="predicted"/>
<gene>
    <name evidence="1" type="ORF">Hypma_002752</name>
</gene>
<evidence type="ECO:0000313" key="1">
    <source>
        <dbReference type="EMBL" id="RDB16431.1"/>
    </source>
</evidence>
<dbReference type="AlphaFoldDB" id="A0A369J327"/>
<dbReference type="InParanoid" id="A0A369J327"/>
<protein>
    <submittedName>
        <fullName evidence="1">Uncharacterized protein</fullName>
    </submittedName>
</protein>
<keyword evidence="2" id="KW-1185">Reference proteome</keyword>